<name>A0ABT1AT01_9RALS</name>
<evidence type="ECO:0000256" key="3">
    <source>
        <dbReference type="ARBA" id="ARBA00023237"/>
    </source>
</evidence>
<gene>
    <name evidence="7" type="ORF">NG900_25590</name>
</gene>
<keyword evidence="3" id="KW-0998">Cell outer membrane</keyword>
<dbReference type="RefSeq" id="WP_252685046.1">
    <property type="nucleotide sequence ID" value="NZ_JAMXHT010000013.1"/>
</dbReference>
<evidence type="ECO:0000313" key="7">
    <source>
        <dbReference type="EMBL" id="MCO5401590.1"/>
    </source>
</evidence>
<comment type="caution">
    <text evidence="7">The sequence shown here is derived from an EMBL/GenBank/DDBJ whole genome shotgun (WGS) entry which is preliminary data.</text>
</comment>
<reference evidence="7" key="1">
    <citation type="submission" date="2022-06" db="EMBL/GenBank/DDBJ databases">
        <authorList>
            <person name="Lu C.-H."/>
        </authorList>
    </citation>
    <scope>NUCLEOTIDE SEQUENCE</scope>
    <source>
        <strain evidence="7">21MJYT02-11</strain>
    </source>
</reference>
<feature type="signal peptide" evidence="5">
    <location>
        <begin position="1"/>
        <end position="25"/>
    </location>
</feature>
<comment type="subcellular location">
    <subcellularLocation>
        <location evidence="1">Cell outer membrane</location>
    </subcellularLocation>
</comment>
<evidence type="ECO:0000256" key="5">
    <source>
        <dbReference type="SAM" id="SignalP"/>
    </source>
</evidence>
<evidence type="ECO:0000259" key="6">
    <source>
        <dbReference type="PROSITE" id="PS51123"/>
    </source>
</evidence>
<evidence type="ECO:0000313" key="8">
    <source>
        <dbReference type="Proteomes" id="UP001162811"/>
    </source>
</evidence>
<dbReference type="CDD" id="cd07185">
    <property type="entry name" value="OmpA_C-like"/>
    <property type="match status" value="1"/>
</dbReference>
<keyword evidence="2 4" id="KW-0472">Membrane</keyword>
<dbReference type="Pfam" id="PF00691">
    <property type="entry name" value="OmpA"/>
    <property type="match status" value="1"/>
</dbReference>
<reference evidence="7" key="2">
    <citation type="journal article" date="2023" name="Front. Microbiol.">
        <title>Ralstonia chuxiongensis sp. nov., Ralstonia mojiangensis sp. nov., and Ralstonia soli sp. nov., isolated from tobacco fields, are three novel species in the family Burkholderiaceae.</title>
        <authorList>
            <person name="Lu C.H."/>
            <person name="Zhang Y.Y."/>
            <person name="Jiang N."/>
            <person name="Chen W."/>
            <person name="Shao X."/>
            <person name="Zhao Z.M."/>
            <person name="Lu W.L."/>
            <person name="Hu X."/>
            <person name="Xi Y.X."/>
            <person name="Zou S.Y."/>
            <person name="Wei Q.J."/>
            <person name="Lin Z.L."/>
            <person name="Gong L."/>
            <person name="Gai X.T."/>
            <person name="Zhang L.Q."/>
            <person name="Li J.Y."/>
            <person name="Jin Y."/>
            <person name="Xia Z.Y."/>
        </authorList>
    </citation>
    <scope>NUCLEOTIDE SEQUENCE</scope>
    <source>
        <strain evidence="7">21MJYT02-11</strain>
    </source>
</reference>
<proteinExistence type="predicted"/>
<dbReference type="SUPFAM" id="SSF103088">
    <property type="entry name" value="OmpA-like"/>
    <property type="match status" value="1"/>
</dbReference>
<dbReference type="InterPro" id="IPR050330">
    <property type="entry name" value="Bact_OuterMem_StrucFunc"/>
</dbReference>
<feature type="chain" id="PRO_5045916255" evidence="5">
    <location>
        <begin position="26"/>
        <end position="165"/>
    </location>
</feature>
<accession>A0ABT1AT01</accession>
<evidence type="ECO:0000256" key="2">
    <source>
        <dbReference type="ARBA" id="ARBA00023136"/>
    </source>
</evidence>
<dbReference type="PANTHER" id="PTHR30329:SF21">
    <property type="entry name" value="LIPOPROTEIN YIAD-RELATED"/>
    <property type="match status" value="1"/>
</dbReference>
<dbReference type="EMBL" id="JAMXHT010000013">
    <property type="protein sequence ID" value="MCO5401590.1"/>
    <property type="molecule type" value="Genomic_DNA"/>
</dbReference>
<sequence length="165" mass="17934">MNKQRMVRRLTRVAYLLGLCGIAAAHGTTPGASHQGSAEDLCFTIPSGLPEGIHSPQRFHFDADQYRPQVAAKPEIAAHAKYLASHPDMRVQIIGHTDARGSREYDLALALKRAEAVRAMLLEGGAADAQVTVISCGAEHSRVKGHNATSPEESRRVDLYYSFAK</sequence>
<evidence type="ECO:0000256" key="4">
    <source>
        <dbReference type="PROSITE-ProRule" id="PRU00473"/>
    </source>
</evidence>
<keyword evidence="5" id="KW-0732">Signal</keyword>
<dbReference type="InterPro" id="IPR006664">
    <property type="entry name" value="OMP_bac"/>
</dbReference>
<dbReference type="InterPro" id="IPR036737">
    <property type="entry name" value="OmpA-like_sf"/>
</dbReference>
<dbReference type="InterPro" id="IPR006665">
    <property type="entry name" value="OmpA-like"/>
</dbReference>
<feature type="domain" description="OmpA-like" evidence="6">
    <location>
        <begin position="48"/>
        <end position="165"/>
    </location>
</feature>
<organism evidence="7 8">
    <name type="scientific">Ralstonia soli</name>
    <dbReference type="NCBI Taxonomy" id="2953896"/>
    <lineage>
        <taxon>Bacteria</taxon>
        <taxon>Pseudomonadati</taxon>
        <taxon>Pseudomonadota</taxon>
        <taxon>Betaproteobacteria</taxon>
        <taxon>Burkholderiales</taxon>
        <taxon>Burkholderiaceae</taxon>
        <taxon>Ralstonia</taxon>
    </lineage>
</organism>
<dbReference type="Gene3D" id="3.30.1330.60">
    <property type="entry name" value="OmpA-like domain"/>
    <property type="match status" value="1"/>
</dbReference>
<dbReference type="PROSITE" id="PS51123">
    <property type="entry name" value="OMPA_2"/>
    <property type="match status" value="1"/>
</dbReference>
<dbReference type="PANTHER" id="PTHR30329">
    <property type="entry name" value="STATOR ELEMENT OF FLAGELLAR MOTOR COMPLEX"/>
    <property type="match status" value="1"/>
</dbReference>
<dbReference type="Proteomes" id="UP001162811">
    <property type="component" value="Unassembled WGS sequence"/>
</dbReference>
<protein>
    <submittedName>
        <fullName evidence="7">OmpA family protein</fullName>
    </submittedName>
</protein>
<dbReference type="PRINTS" id="PR01021">
    <property type="entry name" value="OMPADOMAIN"/>
</dbReference>
<keyword evidence="8" id="KW-1185">Reference proteome</keyword>
<evidence type="ECO:0000256" key="1">
    <source>
        <dbReference type="ARBA" id="ARBA00004442"/>
    </source>
</evidence>